<keyword evidence="7" id="KW-0769">Symport</keyword>
<dbReference type="AlphaFoldDB" id="F4PFW0"/>
<keyword evidence="6 7" id="KW-0472">Membrane</keyword>
<name>F4PFW0_BATDJ</name>
<comment type="similarity">
    <text evidence="7">Belongs to the dicarboxylate/amino acid:cation symporter (DAACS) (TC 2.A.23) family.</text>
</comment>
<dbReference type="PANTHER" id="PTHR42865:SF7">
    <property type="entry name" value="PROTON_GLUTAMATE-ASPARTATE SYMPORTER"/>
    <property type="match status" value="1"/>
</dbReference>
<evidence type="ECO:0000313" key="9">
    <source>
        <dbReference type="Proteomes" id="UP000007241"/>
    </source>
</evidence>
<dbReference type="STRING" id="684364.F4PFW0"/>
<reference evidence="8 9" key="1">
    <citation type="submission" date="2009-12" db="EMBL/GenBank/DDBJ databases">
        <title>The draft genome of Batrachochytrium dendrobatidis.</title>
        <authorList>
            <consortium name="US DOE Joint Genome Institute (JGI-PGF)"/>
            <person name="Kuo A."/>
            <person name="Salamov A."/>
            <person name="Schmutz J."/>
            <person name="Lucas S."/>
            <person name="Pitluck S."/>
            <person name="Rosenblum E."/>
            <person name="Stajich J."/>
            <person name="Eisen M."/>
            <person name="Grigoriev I.V."/>
        </authorList>
    </citation>
    <scope>NUCLEOTIDE SEQUENCE [LARGE SCALE GENOMIC DNA]</scope>
    <source>
        <strain evidence="9">JAM81 / FGSC 10211</strain>
    </source>
</reference>
<feature type="transmembrane region" description="Helical" evidence="7">
    <location>
        <begin position="253"/>
        <end position="279"/>
    </location>
</feature>
<keyword evidence="2 7" id="KW-0813">Transport</keyword>
<evidence type="ECO:0000256" key="7">
    <source>
        <dbReference type="RuleBase" id="RU361216"/>
    </source>
</evidence>
<dbReference type="InterPro" id="IPR036458">
    <property type="entry name" value="Na:dicarbo_symporter_sf"/>
</dbReference>
<dbReference type="GO" id="GO:0005886">
    <property type="term" value="C:plasma membrane"/>
    <property type="evidence" value="ECO:0007669"/>
    <property type="project" value="UniProtKB-SubCell"/>
</dbReference>
<dbReference type="HOGENOM" id="CLU_019375_7_1_1"/>
<comment type="subcellular location">
    <subcellularLocation>
        <location evidence="1">Cell membrane</location>
        <topology evidence="1">Multi-pass membrane protein</topology>
    </subcellularLocation>
    <subcellularLocation>
        <location evidence="7">Membrane</location>
        <topology evidence="7">Multi-pass membrane protein</topology>
    </subcellularLocation>
</comment>
<dbReference type="InterPro" id="IPR001991">
    <property type="entry name" value="Na-dicarboxylate_symporter"/>
</dbReference>
<protein>
    <recommendedName>
        <fullName evidence="7">Amino acid transporter</fullName>
    </recommendedName>
</protein>
<dbReference type="OMA" id="GIMFVVH"/>
<dbReference type="FunFam" id="1.10.3860.10:FF:000029">
    <property type="entry name" value="Amino acid transporter"/>
    <property type="match status" value="1"/>
</dbReference>
<dbReference type="GO" id="GO:0016020">
    <property type="term" value="C:membrane"/>
    <property type="evidence" value="ECO:0000318"/>
    <property type="project" value="GO_Central"/>
</dbReference>
<evidence type="ECO:0000256" key="3">
    <source>
        <dbReference type="ARBA" id="ARBA00022475"/>
    </source>
</evidence>
<gene>
    <name evidence="8" type="ORF">BATDEDRAFT_93254</name>
</gene>
<evidence type="ECO:0000256" key="6">
    <source>
        <dbReference type="ARBA" id="ARBA00023136"/>
    </source>
</evidence>
<evidence type="ECO:0000256" key="5">
    <source>
        <dbReference type="ARBA" id="ARBA00022989"/>
    </source>
</evidence>
<organism evidence="8 9">
    <name type="scientific">Batrachochytrium dendrobatidis (strain JAM81 / FGSC 10211)</name>
    <name type="common">Frog chytrid fungus</name>
    <dbReference type="NCBI Taxonomy" id="684364"/>
    <lineage>
        <taxon>Eukaryota</taxon>
        <taxon>Fungi</taxon>
        <taxon>Fungi incertae sedis</taxon>
        <taxon>Chytridiomycota</taxon>
        <taxon>Chytridiomycota incertae sedis</taxon>
        <taxon>Chytridiomycetes</taxon>
        <taxon>Rhizophydiales</taxon>
        <taxon>Rhizophydiales incertae sedis</taxon>
        <taxon>Batrachochytrium</taxon>
    </lineage>
</organism>
<feature type="transmembrane region" description="Helical" evidence="7">
    <location>
        <begin position="67"/>
        <end position="95"/>
    </location>
</feature>
<keyword evidence="9" id="KW-1185">Reference proteome</keyword>
<evidence type="ECO:0000313" key="8">
    <source>
        <dbReference type="EMBL" id="EGF75884.1"/>
    </source>
</evidence>
<dbReference type="Gene3D" id="1.10.3860.10">
    <property type="entry name" value="Sodium:dicarboxylate symporter"/>
    <property type="match status" value="1"/>
</dbReference>
<evidence type="ECO:0000256" key="1">
    <source>
        <dbReference type="ARBA" id="ARBA00004651"/>
    </source>
</evidence>
<dbReference type="InParanoid" id="F4PFW0"/>
<feature type="transmembrane region" description="Helical" evidence="7">
    <location>
        <begin position="107"/>
        <end position="131"/>
    </location>
</feature>
<keyword evidence="5 7" id="KW-1133">Transmembrane helix</keyword>
<dbReference type="Proteomes" id="UP000007241">
    <property type="component" value="Unassembled WGS sequence"/>
</dbReference>
<dbReference type="GO" id="GO:0015293">
    <property type="term" value="F:symporter activity"/>
    <property type="evidence" value="ECO:0007669"/>
    <property type="project" value="UniProtKB-UniRule"/>
</dbReference>
<evidence type="ECO:0000256" key="2">
    <source>
        <dbReference type="ARBA" id="ARBA00022448"/>
    </source>
</evidence>
<accession>F4PFW0</accession>
<proteinExistence type="inferred from homology"/>
<keyword evidence="4 7" id="KW-0812">Transmembrane</keyword>
<feature type="transmembrane region" description="Helical" evidence="7">
    <location>
        <begin position="12"/>
        <end position="33"/>
    </location>
</feature>
<sequence>MKNKKQKSGNSIVRVMLIALGAAFISGIIFMYLRSTLISNGNEEIWNIINALLFQDITEEGAKGLGLLYIIGTFFLNGLQLVIVPLVFTSLILAVGSITDLKKLGRIAYKTVGGFFGLYVAGCIVAGIVALTAKNSGLFQISTSNITGDTANIVEITSANPMSILIAMVPQNILAAFSNNGSILAVVFVACVVGVLMNMLGEKAKYLKKLTEEANDLISLAIDIIINKLGPIAIYSLITRAFALYGLEQMTPVLSYIVLTIVTLLFFLTVGYGAIVAITTRLNPFIFLKKTFKVGLFAFSTVSSAATLPLNKKTNTEELGIKENVADFVLPLGMTINMNASAGTPAVPAAGSILLFTVLNGMGYVNEVALTTYALILAINRPVEMILTSLNVVGDATTSLMVAHSEKEINKNIYYDREPLKVSEIKENVL</sequence>
<dbReference type="OrthoDB" id="5877963at2759"/>
<dbReference type="PRINTS" id="PR00173">
    <property type="entry name" value="EDTRNSPORT"/>
</dbReference>
<feature type="transmembrane region" description="Helical" evidence="7">
    <location>
        <begin position="182"/>
        <end position="200"/>
    </location>
</feature>
<dbReference type="SUPFAM" id="SSF118215">
    <property type="entry name" value="Proton glutamate symport protein"/>
    <property type="match status" value="1"/>
</dbReference>
<dbReference type="Pfam" id="PF00375">
    <property type="entry name" value="SDF"/>
    <property type="match status" value="1"/>
</dbReference>
<dbReference type="PANTHER" id="PTHR42865">
    <property type="entry name" value="PROTON/GLUTAMATE-ASPARTATE SYMPORTER"/>
    <property type="match status" value="1"/>
</dbReference>
<dbReference type="EMBL" id="GL882970">
    <property type="protein sequence ID" value="EGF75884.1"/>
    <property type="molecule type" value="Genomic_DNA"/>
</dbReference>
<evidence type="ECO:0000256" key="4">
    <source>
        <dbReference type="ARBA" id="ARBA00022692"/>
    </source>
</evidence>
<keyword evidence="3" id="KW-1003">Cell membrane</keyword>